<dbReference type="Gene3D" id="2.40.40.50">
    <property type="entry name" value="Ubiquitin fusion degradation protein UFD1, N-terminal domain"/>
    <property type="match status" value="1"/>
</dbReference>
<dbReference type="Pfam" id="PF03152">
    <property type="entry name" value="UFD1_N1"/>
    <property type="match status" value="1"/>
</dbReference>
<dbReference type="PANTHER" id="PTHR12555">
    <property type="entry name" value="UBIQUITIN FUSION DEGRADATON PROTEIN 1"/>
    <property type="match status" value="1"/>
</dbReference>
<feature type="region of interest" description="Disordered" evidence="3">
    <location>
        <begin position="276"/>
        <end position="318"/>
    </location>
</feature>
<dbReference type="Proteomes" id="UP001595075">
    <property type="component" value="Unassembled WGS sequence"/>
</dbReference>
<feature type="domain" description="Ubiquitin fusion degradation protein UFD1 N-terminal subdomain 2" evidence="5">
    <location>
        <begin position="131"/>
        <end position="208"/>
    </location>
</feature>
<name>A0ABR4CBV6_9HELO</name>
<dbReference type="InterPro" id="IPR055417">
    <property type="entry name" value="UFD1_N1"/>
</dbReference>
<feature type="compositionally biased region" description="Basic and acidic residues" evidence="3">
    <location>
        <begin position="361"/>
        <end position="393"/>
    </location>
</feature>
<protein>
    <recommendedName>
        <fullName evidence="8">Ubiquitin fusion degradation protein 1</fullName>
    </recommendedName>
</protein>
<dbReference type="InterPro" id="IPR004854">
    <property type="entry name" value="Ufd1-like"/>
</dbReference>
<evidence type="ECO:0000256" key="3">
    <source>
        <dbReference type="SAM" id="MobiDB-lite"/>
    </source>
</evidence>
<dbReference type="PANTHER" id="PTHR12555:SF13">
    <property type="entry name" value="UBIQUITIN RECOGNITION FACTOR IN ER-ASSOCIATED DEGRADATION PROTEIN 1"/>
    <property type="match status" value="1"/>
</dbReference>
<dbReference type="InterPro" id="IPR055418">
    <property type="entry name" value="UFD1_N2"/>
</dbReference>
<dbReference type="Gene3D" id="3.10.330.10">
    <property type="match status" value="1"/>
</dbReference>
<dbReference type="EMBL" id="JAZHXI010000011">
    <property type="protein sequence ID" value="KAL2066679.1"/>
    <property type="molecule type" value="Genomic_DNA"/>
</dbReference>
<evidence type="ECO:0000313" key="7">
    <source>
        <dbReference type="Proteomes" id="UP001595075"/>
    </source>
</evidence>
<evidence type="ECO:0000256" key="1">
    <source>
        <dbReference type="ARBA" id="ARBA00006043"/>
    </source>
</evidence>
<reference evidence="6 7" key="1">
    <citation type="journal article" date="2024" name="Commun. Biol.">
        <title>Comparative genomic analysis of thermophilic fungi reveals convergent evolutionary adaptations and gene losses.</title>
        <authorList>
            <person name="Steindorff A.S."/>
            <person name="Aguilar-Pontes M.V."/>
            <person name="Robinson A.J."/>
            <person name="Andreopoulos B."/>
            <person name="LaButti K."/>
            <person name="Kuo A."/>
            <person name="Mondo S."/>
            <person name="Riley R."/>
            <person name="Otillar R."/>
            <person name="Haridas S."/>
            <person name="Lipzen A."/>
            <person name="Grimwood J."/>
            <person name="Schmutz J."/>
            <person name="Clum A."/>
            <person name="Reid I.D."/>
            <person name="Moisan M.C."/>
            <person name="Butler G."/>
            <person name="Nguyen T.T.M."/>
            <person name="Dewar K."/>
            <person name="Conant G."/>
            <person name="Drula E."/>
            <person name="Henrissat B."/>
            <person name="Hansel C."/>
            <person name="Singer S."/>
            <person name="Hutchinson M.I."/>
            <person name="de Vries R.P."/>
            <person name="Natvig D.O."/>
            <person name="Powell A.J."/>
            <person name="Tsang A."/>
            <person name="Grigoriev I.V."/>
        </authorList>
    </citation>
    <scope>NUCLEOTIDE SEQUENCE [LARGE SCALE GENOMIC DNA]</scope>
    <source>
        <strain evidence="6 7">CBS 494.80</strain>
    </source>
</reference>
<gene>
    <name evidence="6" type="ORF">VTL71DRAFT_2751</name>
</gene>
<feature type="domain" description="Ubiquitin fusion degradation protein UFD1 N-terminal subdomain 1" evidence="4">
    <location>
        <begin position="31"/>
        <end position="128"/>
    </location>
</feature>
<comment type="similarity">
    <text evidence="1">Belongs to the UFD1 family.</text>
</comment>
<proteinExistence type="inferred from homology"/>
<evidence type="ECO:0000256" key="2">
    <source>
        <dbReference type="ARBA" id="ARBA00022786"/>
    </source>
</evidence>
<accession>A0ABR4CBV6</accession>
<keyword evidence="2" id="KW-0833">Ubl conjugation pathway</keyword>
<comment type="caution">
    <text evidence="6">The sequence shown here is derived from an EMBL/GenBank/DDBJ whole genome shotgun (WGS) entry which is preliminary data.</text>
</comment>
<keyword evidence="7" id="KW-1185">Reference proteome</keyword>
<organism evidence="6 7">
    <name type="scientific">Oculimacula yallundae</name>
    <dbReference type="NCBI Taxonomy" id="86028"/>
    <lineage>
        <taxon>Eukaryota</taxon>
        <taxon>Fungi</taxon>
        <taxon>Dikarya</taxon>
        <taxon>Ascomycota</taxon>
        <taxon>Pezizomycotina</taxon>
        <taxon>Leotiomycetes</taxon>
        <taxon>Helotiales</taxon>
        <taxon>Ploettnerulaceae</taxon>
        <taxon>Oculimacula</taxon>
    </lineage>
</organism>
<evidence type="ECO:0000259" key="4">
    <source>
        <dbReference type="Pfam" id="PF03152"/>
    </source>
</evidence>
<sequence>MSFGNYYEDQDPLAMYQMLQRGGMRGPPKRFDEYYRCYPTVMLPGPEREELNYGGKIIMPPSALEKLTRLHISYPMLFELTNGQMDKTTHCGVLEFIAEEGKLYLPHWMMQALLLDTGDLIQIRSTDLALASLVKLQPQDVNFLEISDPKAVLENAFRGFSTVTKGDIFSFKYNDTIYDVAVLEVKPESDKMGVCVMETDVEVDFAPPVGYVEPTRTSGTSTPRSGAGLPAGGTLHNQGTMAQAINYNAIAASSNAAVAGAKAASSNFLLGGQKLSAKKSSKNPTPKASTPVAGTSTNPPAPVETTVRRTNGPQPLRLAPNKLFFGYEIKPLKTQADKDKENSDAQQPHFAGQGYTLKGGVKKEKGEVKEEKVEVKEEKKEPSVGRRLDGRKV</sequence>
<dbReference type="InterPro" id="IPR042299">
    <property type="entry name" value="Ufd1-like_Nn"/>
</dbReference>
<dbReference type="Pfam" id="PF24842">
    <property type="entry name" value="UFD1_N2"/>
    <property type="match status" value="1"/>
</dbReference>
<evidence type="ECO:0000313" key="6">
    <source>
        <dbReference type="EMBL" id="KAL2066679.1"/>
    </source>
</evidence>
<evidence type="ECO:0008006" key="8">
    <source>
        <dbReference type="Google" id="ProtNLM"/>
    </source>
</evidence>
<feature type="compositionally biased region" description="Polar residues" evidence="3">
    <location>
        <begin position="282"/>
        <end position="298"/>
    </location>
</feature>
<feature type="region of interest" description="Disordered" evidence="3">
    <location>
        <begin position="335"/>
        <end position="393"/>
    </location>
</feature>
<evidence type="ECO:0000259" key="5">
    <source>
        <dbReference type="Pfam" id="PF24842"/>
    </source>
</evidence>